<name>A0A2R6QMW2_ACTCC</name>
<organism evidence="7 8">
    <name type="scientific">Actinidia chinensis var. chinensis</name>
    <name type="common">Chinese soft-hair kiwi</name>
    <dbReference type="NCBI Taxonomy" id="1590841"/>
    <lineage>
        <taxon>Eukaryota</taxon>
        <taxon>Viridiplantae</taxon>
        <taxon>Streptophyta</taxon>
        <taxon>Embryophyta</taxon>
        <taxon>Tracheophyta</taxon>
        <taxon>Spermatophyta</taxon>
        <taxon>Magnoliopsida</taxon>
        <taxon>eudicotyledons</taxon>
        <taxon>Gunneridae</taxon>
        <taxon>Pentapetalae</taxon>
        <taxon>asterids</taxon>
        <taxon>Ericales</taxon>
        <taxon>Actinidiaceae</taxon>
        <taxon>Actinidia</taxon>
    </lineage>
</organism>
<dbReference type="GO" id="GO:0008757">
    <property type="term" value="F:S-adenosylmethionine-dependent methyltransferase activity"/>
    <property type="evidence" value="ECO:0007669"/>
    <property type="project" value="UniProtKB-ARBA"/>
</dbReference>
<comment type="caution">
    <text evidence="7">The sequence shown here is derived from an EMBL/GenBank/DDBJ whole genome shotgun (WGS) entry which is preliminary data.</text>
</comment>
<dbReference type="Pfam" id="PF00891">
    <property type="entry name" value="Methyltransf_2"/>
    <property type="match status" value="1"/>
</dbReference>
<dbReference type="InterPro" id="IPR001077">
    <property type="entry name" value="COMT_C"/>
</dbReference>
<dbReference type="FunFam" id="1.10.10.10:FF:000357">
    <property type="entry name" value="Caffeic acid 3-O-methyltransferase"/>
    <property type="match status" value="1"/>
</dbReference>
<sequence>MLRRARARGITTDAPMWQCYIHPFGLASASVLPLVLKAAIELGVLQVIGKASPGALLSSSEIGSQLHSNNPQPPNVLDRILCLLASHSILTCSNIVTGHNGQQVNRLYGLAPVSKYFIPNENGVSFAPMLEEIQDKGMVNMWYHLKDAAVEGGLPFNRANGMNAFDYVGKDASWDDEHCLKILPDNGKVIVVEMVVPETPETSNDIKSGVQFDLFLMNMNPGGKERTKSEFERLAKEARFSSIKMAGCSSLQLFTSGVLQKNVTFPQLRPLS</sequence>
<dbReference type="OMA" id="QACIHAM"/>
<evidence type="ECO:0000313" key="7">
    <source>
        <dbReference type="EMBL" id="PSS11269.1"/>
    </source>
</evidence>
<dbReference type="InParanoid" id="A0A2R6QMW2"/>
<dbReference type="InterPro" id="IPR012967">
    <property type="entry name" value="COMT_dimerisation"/>
</dbReference>
<keyword evidence="1 7" id="KW-0489">Methyltransferase</keyword>
<evidence type="ECO:0000256" key="3">
    <source>
        <dbReference type="ARBA" id="ARBA00022691"/>
    </source>
</evidence>
<dbReference type="InterPro" id="IPR036390">
    <property type="entry name" value="WH_DNA-bd_sf"/>
</dbReference>
<evidence type="ECO:0000313" key="8">
    <source>
        <dbReference type="Proteomes" id="UP000241394"/>
    </source>
</evidence>
<reference evidence="8" key="2">
    <citation type="journal article" date="2018" name="BMC Genomics">
        <title>A manually annotated Actinidia chinensis var. chinensis (kiwifruit) genome highlights the challenges associated with draft genomes and gene prediction in plants.</title>
        <authorList>
            <person name="Pilkington S.M."/>
            <person name="Crowhurst R."/>
            <person name="Hilario E."/>
            <person name="Nardozza S."/>
            <person name="Fraser L."/>
            <person name="Peng Y."/>
            <person name="Gunaseelan K."/>
            <person name="Simpson R."/>
            <person name="Tahir J."/>
            <person name="Deroles S.C."/>
            <person name="Templeton K."/>
            <person name="Luo Z."/>
            <person name="Davy M."/>
            <person name="Cheng C."/>
            <person name="McNeilage M."/>
            <person name="Scaglione D."/>
            <person name="Liu Y."/>
            <person name="Zhang Q."/>
            <person name="Datson P."/>
            <person name="De Silva N."/>
            <person name="Gardiner S.E."/>
            <person name="Bassett H."/>
            <person name="Chagne D."/>
            <person name="McCallum J."/>
            <person name="Dzierzon H."/>
            <person name="Deng C."/>
            <person name="Wang Y.Y."/>
            <person name="Barron L."/>
            <person name="Manako K."/>
            <person name="Bowen J."/>
            <person name="Foster T.M."/>
            <person name="Erridge Z.A."/>
            <person name="Tiffin H."/>
            <person name="Waite C.N."/>
            <person name="Davies K.M."/>
            <person name="Grierson E.P."/>
            <person name="Laing W.A."/>
            <person name="Kirk R."/>
            <person name="Chen X."/>
            <person name="Wood M."/>
            <person name="Montefiori M."/>
            <person name="Brummell D.A."/>
            <person name="Schwinn K.E."/>
            <person name="Catanach A."/>
            <person name="Fullerton C."/>
            <person name="Li D."/>
            <person name="Meiyalaghan S."/>
            <person name="Nieuwenhuizen N."/>
            <person name="Read N."/>
            <person name="Prakash R."/>
            <person name="Hunter D."/>
            <person name="Zhang H."/>
            <person name="McKenzie M."/>
            <person name="Knabel M."/>
            <person name="Harris A."/>
            <person name="Allan A.C."/>
            <person name="Gleave A."/>
            <person name="Chen A."/>
            <person name="Janssen B.J."/>
            <person name="Plunkett B."/>
            <person name="Ampomah-Dwamena C."/>
            <person name="Voogd C."/>
            <person name="Leif D."/>
            <person name="Lafferty D."/>
            <person name="Souleyre E.J.F."/>
            <person name="Varkonyi-Gasic E."/>
            <person name="Gambi F."/>
            <person name="Hanley J."/>
            <person name="Yao J.L."/>
            <person name="Cheung J."/>
            <person name="David K.M."/>
            <person name="Warren B."/>
            <person name="Marsh K."/>
            <person name="Snowden K.C."/>
            <person name="Lin-Wang K."/>
            <person name="Brian L."/>
            <person name="Martinez-Sanchez M."/>
            <person name="Wang M."/>
            <person name="Ileperuma N."/>
            <person name="Macnee N."/>
            <person name="Campin R."/>
            <person name="McAtee P."/>
            <person name="Drummond R.S.M."/>
            <person name="Espley R.V."/>
            <person name="Ireland H.S."/>
            <person name="Wu R."/>
            <person name="Atkinson R.G."/>
            <person name="Karunairetnam S."/>
            <person name="Bulley S."/>
            <person name="Chunkath S."/>
            <person name="Hanley Z."/>
            <person name="Storey R."/>
            <person name="Thrimawithana A.H."/>
            <person name="Thomson S."/>
            <person name="David C."/>
            <person name="Testolin R."/>
            <person name="Huang H."/>
            <person name="Hellens R.P."/>
            <person name="Schaffer R.J."/>
        </authorList>
    </citation>
    <scope>NUCLEOTIDE SEQUENCE [LARGE SCALE GENOMIC DNA]</scope>
    <source>
        <strain evidence="8">cv. Red5</strain>
    </source>
</reference>
<evidence type="ECO:0000256" key="1">
    <source>
        <dbReference type="ARBA" id="ARBA00022603"/>
    </source>
</evidence>
<dbReference type="Pfam" id="PF08100">
    <property type="entry name" value="Dimerisation"/>
    <property type="match status" value="1"/>
</dbReference>
<dbReference type="GO" id="GO:0046983">
    <property type="term" value="F:protein dimerization activity"/>
    <property type="evidence" value="ECO:0007669"/>
    <property type="project" value="InterPro"/>
</dbReference>
<evidence type="ECO:0000259" key="5">
    <source>
        <dbReference type="Pfam" id="PF00891"/>
    </source>
</evidence>
<evidence type="ECO:0000256" key="4">
    <source>
        <dbReference type="ARBA" id="ARBA00034481"/>
    </source>
</evidence>
<dbReference type="Gramene" id="PSS11269">
    <property type="protein sequence ID" value="PSS11269"/>
    <property type="gene ID" value="CEY00_Acc15499"/>
</dbReference>
<dbReference type="Gene3D" id="3.40.50.150">
    <property type="entry name" value="Vaccinia Virus protein VP39"/>
    <property type="match status" value="2"/>
</dbReference>
<dbReference type="InterPro" id="IPR036388">
    <property type="entry name" value="WH-like_DNA-bd_sf"/>
</dbReference>
<comment type="similarity">
    <text evidence="4">Belongs to the class I-like SAM-binding methyltransferase superfamily. Cation-independent O-methyltransferase family. COMT subfamily.</text>
</comment>
<dbReference type="AlphaFoldDB" id="A0A2R6QMW2"/>
<evidence type="ECO:0000256" key="2">
    <source>
        <dbReference type="ARBA" id="ARBA00022679"/>
    </source>
</evidence>
<feature type="domain" description="O-methyltransferase dimerisation" evidence="6">
    <location>
        <begin position="26"/>
        <end position="118"/>
    </location>
</feature>
<dbReference type="STRING" id="1590841.A0A2R6QMW2"/>
<dbReference type="SUPFAM" id="SSF46785">
    <property type="entry name" value="Winged helix' DNA-binding domain"/>
    <property type="match status" value="1"/>
</dbReference>
<dbReference type="PANTHER" id="PTHR11746">
    <property type="entry name" value="O-METHYLTRANSFERASE"/>
    <property type="match status" value="1"/>
</dbReference>
<gene>
    <name evidence="7" type="ORF">CEY00_Acc15499</name>
</gene>
<proteinExistence type="inferred from homology"/>
<evidence type="ECO:0000259" key="6">
    <source>
        <dbReference type="Pfam" id="PF08100"/>
    </source>
</evidence>
<dbReference type="InterPro" id="IPR029063">
    <property type="entry name" value="SAM-dependent_MTases_sf"/>
</dbReference>
<accession>A0A2R6QMW2</accession>
<dbReference type="SUPFAM" id="SSF53335">
    <property type="entry name" value="S-adenosyl-L-methionine-dependent methyltransferases"/>
    <property type="match status" value="1"/>
</dbReference>
<dbReference type="Gene3D" id="1.10.10.10">
    <property type="entry name" value="Winged helix-like DNA-binding domain superfamily/Winged helix DNA-binding domain"/>
    <property type="match status" value="1"/>
</dbReference>
<reference evidence="7 8" key="1">
    <citation type="submission" date="2017-07" db="EMBL/GenBank/DDBJ databases">
        <title>An improved, manually edited Actinidia chinensis var. chinensis (kiwifruit) genome highlights the challenges associated with draft genomes and gene prediction in plants.</title>
        <authorList>
            <person name="Pilkington S."/>
            <person name="Crowhurst R."/>
            <person name="Hilario E."/>
            <person name="Nardozza S."/>
            <person name="Fraser L."/>
            <person name="Peng Y."/>
            <person name="Gunaseelan K."/>
            <person name="Simpson R."/>
            <person name="Tahir J."/>
            <person name="Deroles S."/>
            <person name="Templeton K."/>
            <person name="Luo Z."/>
            <person name="Davy M."/>
            <person name="Cheng C."/>
            <person name="Mcneilage M."/>
            <person name="Scaglione D."/>
            <person name="Liu Y."/>
            <person name="Zhang Q."/>
            <person name="Datson P."/>
            <person name="De Silva N."/>
            <person name="Gardiner S."/>
            <person name="Bassett H."/>
            <person name="Chagne D."/>
            <person name="Mccallum J."/>
            <person name="Dzierzon H."/>
            <person name="Deng C."/>
            <person name="Wang Y.-Y."/>
            <person name="Barron N."/>
            <person name="Manako K."/>
            <person name="Bowen J."/>
            <person name="Foster T."/>
            <person name="Erridge Z."/>
            <person name="Tiffin H."/>
            <person name="Waite C."/>
            <person name="Davies K."/>
            <person name="Grierson E."/>
            <person name="Laing W."/>
            <person name="Kirk R."/>
            <person name="Chen X."/>
            <person name="Wood M."/>
            <person name="Montefiori M."/>
            <person name="Brummell D."/>
            <person name="Schwinn K."/>
            <person name="Catanach A."/>
            <person name="Fullerton C."/>
            <person name="Li D."/>
            <person name="Meiyalaghan S."/>
            <person name="Nieuwenhuizen N."/>
            <person name="Read N."/>
            <person name="Prakash R."/>
            <person name="Hunter D."/>
            <person name="Zhang H."/>
            <person name="Mckenzie M."/>
            <person name="Knabel M."/>
            <person name="Harris A."/>
            <person name="Allan A."/>
            <person name="Chen A."/>
            <person name="Janssen B."/>
            <person name="Plunkett B."/>
            <person name="Dwamena C."/>
            <person name="Voogd C."/>
            <person name="Leif D."/>
            <person name="Lafferty D."/>
            <person name="Souleyre E."/>
            <person name="Varkonyi-Gasic E."/>
            <person name="Gambi F."/>
            <person name="Hanley J."/>
            <person name="Yao J.-L."/>
            <person name="Cheung J."/>
            <person name="David K."/>
            <person name="Warren B."/>
            <person name="Marsh K."/>
            <person name="Snowden K."/>
            <person name="Lin-Wang K."/>
            <person name="Brian L."/>
            <person name="Martinez-Sanchez M."/>
            <person name="Wang M."/>
            <person name="Ileperuma N."/>
            <person name="Macnee N."/>
            <person name="Campin R."/>
            <person name="Mcatee P."/>
            <person name="Drummond R."/>
            <person name="Espley R."/>
            <person name="Ireland H."/>
            <person name="Wu R."/>
            <person name="Atkinson R."/>
            <person name="Karunairetnam S."/>
            <person name="Bulley S."/>
            <person name="Chunkath S."/>
            <person name="Hanley Z."/>
            <person name="Storey R."/>
            <person name="Thrimawithana A."/>
            <person name="Thomson S."/>
            <person name="David C."/>
            <person name="Testolin R."/>
        </authorList>
    </citation>
    <scope>NUCLEOTIDE SEQUENCE [LARGE SCALE GENOMIC DNA]</scope>
    <source>
        <strain evidence="8">cv. Red5</strain>
        <tissue evidence="7">Young leaf</tissue>
    </source>
</reference>
<dbReference type="OrthoDB" id="1606438at2759"/>
<dbReference type="EMBL" id="NKQK01000014">
    <property type="protein sequence ID" value="PSS11269.1"/>
    <property type="molecule type" value="Genomic_DNA"/>
</dbReference>
<dbReference type="GO" id="GO:0008171">
    <property type="term" value="F:O-methyltransferase activity"/>
    <property type="evidence" value="ECO:0007669"/>
    <property type="project" value="InterPro"/>
</dbReference>
<protein>
    <submittedName>
        <fullName evidence="7">Caffeic acid 3-O-methyltransferase</fullName>
    </submittedName>
</protein>
<feature type="domain" description="O-methyltransferase C-terminal" evidence="5">
    <location>
        <begin position="174"/>
        <end position="241"/>
    </location>
</feature>
<keyword evidence="3" id="KW-0949">S-adenosyl-L-methionine</keyword>
<keyword evidence="2 7" id="KW-0808">Transferase</keyword>
<dbReference type="InterPro" id="IPR016461">
    <property type="entry name" value="COMT-like"/>
</dbReference>
<dbReference type="Proteomes" id="UP000241394">
    <property type="component" value="Chromosome LG14"/>
</dbReference>
<keyword evidence="8" id="KW-1185">Reference proteome</keyword>
<dbReference type="GO" id="GO:0032259">
    <property type="term" value="P:methylation"/>
    <property type="evidence" value="ECO:0007669"/>
    <property type="project" value="UniProtKB-KW"/>
</dbReference>